<reference evidence="1 2" key="1">
    <citation type="submission" date="2017-05" db="EMBL/GenBank/DDBJ databases">
        <authorList>
            <person name="Varghese N."/>
            <person name="Submissions S."/>
        </authorList>
    </citation>
    <scope>NUCLEOTIDE SEQUENCE [LARGE SCALE GENOMIC DNA]</scope>
    <source>
        <strain evidence="1 2">CGMCC 1.7287</strain>
    </source>
</reference>
<accession>A0ABY1S209</accession>
<comment type="caution">
    <text evidence="1">The sequence shown here is derived from an EMBL/GenBank/DDBJ whole genome shotgun (WGS) entry which is preliminary data.</text>
</comment>
<organism evidence="1 2">
    <name type="scientific">Marinobacterium sediminicola</name>
    <dbReference type="NCBI Taxonomy" id="518898"/>
    <lineage>
        <taxon>Bacteria</taxon>
        <taxon>Pseudomonadati</taxon>
        <taxon>Pseudomonadota</taxon>
        <taxon>Gammaproteobacteria</taxon>
        <taxon>Oceanospirillales</taxon>
        <taxon>Oceanospirillaceae</taxon>
        <taxon>Marinobacterium</taxon>
    </lineage>
</organism>
<dbReference type="Proteomes" id="UP001159257">
    <property type="component" value="Unassembled WGS sequence"/>
</dbReference>
<protein>
    <submittedName>
        <fullName evidence="1">Uncharacterized protein</fullName>
    </submittedName>
</protein>
<sequence>MYSNILTINDQRFIEKTGLHELTRSWRLSLIHPCAPGRIFLFQHGQRNAHRYSFIPKKKDVKVRVVGQPDTVSDTSIQIICNLA</sequence>
<keyword evidence="2" id="KW-1185">Reference proteome</keyword>
<dbReference type="EMBL" id="FXWV01000012">
    <property type="protein sequence ID" value="SMR76594.1"/>
    <property type="molecule type" value="Genomic_DNA"/>
</dbReference>
<evidence type="ECO:0000313" key="1">
    <source>
        <dbReference type="EMBL" id="SMR76594.1"/>
    </source>
</evidence>
<name>A0ABY1S209_9GAMM</name>
<evidence type="ECO:0000313" key="2">
    <source>
        <dbReference type="Proteomes" id="UP001159257"/>
    </source>
</evidence>
<gene>
    <name evidence="1" type="ORF">SAMN04487964_1128</name>
</gene>
<proteinExistence type="predicted"/>